<feature type="transmembrane region" description="Helical" evidence="1">
    <location>
        <begin position="85"/>
        <end position="105"/>
    </location>
</feature>
<feature type="transmembrane region" description="Helical" evidence="1">
    <location>
        <begin position="44"/>
        <end position="64"/>
    </location>
</feature>
<dbReference type="GO" id="GO:0016491">
    <property type="term" value="F:oxidoreductase activity"/>
    <property type="evidence" value="ECO:0007669"/>
    <property type="project" value="InterPro"/>
</dbReference>
<dbReference type="PANTHER" id="PTHR32100">
    <property type="entry name" value="OMEGA-6 FATTY ACID DESATURASE, CHLOROPLASTIC"/>
    <property type="match status" value="1"/>
</dbReference>
<dbReference type="GO" id="GO:0006629">
    <property type="term" value="P:lipid metabolic process"/>
    <property type="evidence" value="ECO:0007669"/>
    <property type="project" value="InterPro"/>
</dbReference>
<accession>A0A9P5NF09</accession>
<dbReference type="AlphaFoldDB" id="A0A9P5NF09"/>
<dbReference type="Proteomes" id="UP000724874">
    <property type="component" value="Unassembled WGS sequence"/>
</dbReference>
<evidence type="ECO:0000313" key="3">
    <source>
        <dbReference type="EMBL" id="KAF8886618.1"/>
    </source>
</evidence>
<comment type="caution">
    <text evidence="3">The sequence shown here is derived from an EMBL/GenBank/DDBJ whole genome shotgun (WGS) entry which is preliminary data.</text>
</comment>
<protein>
    <submittedName>
        <fullName evidence="3">Fatty acid desaturase-domain-containing protein</fullName>
    </submittedName>
</protein>
<dbReference type="Pfam" id="PF00487">
    <property type="entry name" value="FA_desaturase"/>
    <property type="match status" value="1"/>
</dbReference>
<keyword evidence="1" id="KW-0812">Transmembrane</keyword>
<keyword evidence="4" id="KW-1185">Reference proteome</keyword>
<feature type="transmembrane region" description="Helical" evidence="1">
    <location>
        <begin position="238"/>
        <end position="258"/>
    </location>
</feature>
<feature type="domain" description="Fatty acid desaturase" evidence="2">
    <location>
        <begin position="87"/>
        <end position="366"/>
    </location>
</feature>
<organism evidence="3 4">
    <name type="scientific">Gymnopilus junonius</name>
    <name type="common">Spectacular rustgill mushroom</name>
    <name type="synonym">Gymnopilus spectabilis subsp. junonius</name>
    <dbReference type="NCBI Taxonomy" id="109634"/>
    <lineage>
        <taxon>Eukaryota</taxon>
        <taxon>Fungi</taxon>
        <taxon>Dikarya</taxon>
        <taxon>Basidiomycota</taxon>
        <taxon>Agaricomycotina</taxon>
        <taxon>Agaricomycetes</taxon>
        <taxon>Agaricomycetidae</taxon>
        <taxon>Agaricales</taxon>
        <taxon>Agaricineae</taxon>
        <taxon>Hymenogastraceae</taxon>
        <taxon>Gymnopilus</taxon>
    </lineage>
</organism>
<keyword evidence="1" id="KW-0472">Membrane</keyword>
<evidence type="ECO:0000313" key="4">
    <source>
        <dbReference type="Proteomes" id="UP000724874"/>
    </source>
</evidence>
<evidence type="ECO:0000259" key="2">
    <source>
        <dbReference type="Pfam" id="PF00487"/>
    </source>
</evidence>
<dbReference type="OrthoDB" id="1461976at2759"/>
<dbReference type="CDD" id="cd03507">
    <property type="entry name" value="Delta12-FADS-like"/>
    <property type="match status" value="1"/>
</dbReference>
<proteinExistence type="predicted"/>
<gene>
    <name evidence="3" type="ORF">CPB84DRAFT_1685040</name>
</gene>
<sequence length="407" mass="46752">MGSAELQQSQTNRKKVFKPTDLSIKDFNGRVPSYLHQPNTPLGLYYFVRDLFCVGAFWYLGTLIDPLSSHLAKLGFSSAALITRWTLWPLYWFFQSLAMSALWVLGHECGHRAFSSSQAVCDAVGYVCHSFTGTPYFSWKITHHVHHSFHGSYERDSHHIPKTRSELGIPPEAPGKAVNYSEFIEDTPIYTISMLLVHQLIGFPLFLATNLGGQRSFPAFSSHYNPWATALFKPSQRFAIVASDIGIFSVIMACVYSSKFYGWLAVWKYYIIPWLGVNHWIMVIVYLQHTDPEIPHYRSGEWTYVRGAACTVDRPLLGELGRIFFHDVAHFHVAHHLFPRMPFYHTEEATKIIKEILGDHYLYHERYWIPNLLHSFQSCQFVEDEGQILFYKDKNGEAAVEVVGESN</sequence>
<evidence type="ECO:0000256" key="1">
    <source>
        <dbReference type="SAM" id="Phobius"/>
    </source>
</evidence>
<reference evidence="3" key="1">
    <citation type="submission" date="2020-11" db="EMBL/GenBank/DDBJ databases">
        <authorList>
            <consortium name="DOE Joint Genome Institute"/>
            <person name="Ahrendt S."/>
            <person name="Riley R."/>
            <person name="Andreopoulos W."/>
            <person name="LaButti K."/>
            <person name="Pangilinan J."/>
            <person name="Ruiz-duenas F.J."/>
            <person name="Barrasa J.M."/>
            <person name="Sanchez-Garcia M."/>
            <person name="Camarero S."/>
            <person name="Miyauchi S."/>
            <person name="Serrano A."/>
            <person name="Linde D."/>
            <person name="Babiker R."/>
            <person name="Drula E."/>
            <person name="Ayuso-Fernandez I."/>
            <person name="Pacheco R."/>
            <person name="Padilla G."/>
            <person name="Ferreira P."/>
            <person name="Barriuso J."/>
            <person name="Kellner H."/>
            <person name="Castanera R."/>
            <person name="Alfaro M."/>
            <person name="Ramirez L."/>
            <person name="Pisabarro A.G."/>
            <person name="Kuo A."/>
            <person name="Tritt A."/>
            <person name="Lipzen A."/>
            <person name="He G."/>
            <person name="Yan M."/>
            <person name="Ng V."/>
            <person name="Cullen D."/>
            <person name="Martin F."/>
            <person name="Rosso M.-N."/>
            <person name="Henrissat B."/>
            <person name="Hibbett D."/>
            <person name="Martinez A.T."/>
            <person name="Grigoriev I.V."/>
        </authorList>
    </citation>
    <scope>NUCLEOTIDE SEQUENCE</scope>
    <source>
        <strain evidence="3">AH 44721</strain>
    </source>
</reference>
<dbReference type="EMBL" id="JADNYJ010000095">
    <property type="protein sequence ID" value="KAF8886618.1"/>
    <property type="molecule type" value="Genomic_DNA"/>
</dbReference>
<keyword evidence="1" id="KW-1133">Transmembrane helix</keyword>
<dbReference type="InterPro" id="IPR005804">
    <property type="entry name" value="FA_desaturase_dom"/>
</dbReference>
<name>A0A9P5NF09_GYMJU</name>
<dbReference type="InterPro" id="IPR012171">
    <property type="entry name" value="Fatty_acid_desaturase"/>
</dbReference>